<evidence type="ECO:0000313" key="2">
    <source>
        <dbReference type="Proteomes" id="UP001151760"/>
    </source>
</evidence>
<reference evidence="1" key="2">
    <citation type="submission" date="2022-01" db="EMBL/GenBank/DDBJ databases">
        <authorList>
            <person name="Yamashiro T."/>
            <person name="Shiraishi A."/>
            <person name="Satake H."/>
            <person name="Nakayama K."/>
        </authorList>
    </citation>
    <scope>NUCLEOTIDE SEQUENCE</scope>
</reference>
<protein>
    <submittedName>
        <fullName evidence="1">Uncharacterized protein</fullName>
    </submittedName>
</protein>
<sequence>MTNKIDTVLKAITNQIVGTLPSDTIKNPKLETHPVSFAQPDLSLDEEFKDLHLNLPVIEVLAYASIYSAILDKYVESLELGRNGSAFVQGEVPEKIGDPELFTLPWSETPLLVGRGFLATASVVIDCRMAKIAVGKWITRSIFRVKGINLGAKHPYYARKDFLDRHLPGEWEISKDVEHNPFKDTLVFRRMVEFPGAIPINLKCNMWESEDLVENKIDWNKPPKNGDVAWHVNIRIIDPDEEEFTKTLQSIPTTRKLSERENPKEIINLDHFYDTWHLDDLHVTWAHLEKKRMRLRNNTKILEDISLQTLEMASEALHHAVAAYQATASQDF</sequence>
<evidence type="ECO:0000313" key="1">
    <source>
        <dbReference type="EMBL" id="GJT79944.1"/>
    </source>
</evidence>
<dbReference type="Proteomes" id="UP001151760">
    <property type="component" value="Unassembled WGS sequence"/>
</dbReference>
<organism evidence="1 2">
    <name type="scientific">Tanacetum coccineum</name>
    <dbReference type="NCBI Taxonomy" id="301880"/>
    <lineage>
        <taxon>Eukaryota</taxon>
        <taxon>Viridiplantae</taxon>
        <taxon>Streptophyta</taxon>
        <taxon>Embryophyta</taxon>
        <taxon>Tracheophyta</taxon>
        <taxon>Spermatophyta</taxon>
        <taxon>Magnoliopsida</taxon>
        <taxon>eudicotyledons</taxon>
        <taxon>Gunneridae</taxon>
        <taxon>Pentapetalae</taxon>
        <taxon>asterids</taxon>
        <taxon>campanulids</taxon>
        <taxon>Asterales</taxon>
        <taxon>Asteraceae</taxon>
        <taxon>Asteroideae</taxon>
        <taxon>Anthemideae</taxon>
        <taxon>Anthemidinae</taxon>
        <taxon>Tanacetum</taxon>
    </lineage>
</organism>
<keyword evidence="2" id="KW-1185">Reference proteome</keyword>
<gene>
    <name evidence="1" type="ORF">Tco_1054286</name>
</gene>
<reference evidence="1" key="1">
    <citation type="journal article" date="2022" name="Int. J. Mol. Sci.">
        <title>Draft Genome of Tanacetum Coccineum: Genomic Comparison of Closely Related Tanacetum-Family Plants.</title>
        <authorList>
            <person name="Yamashiro T."/>
            <person name="Shiraishi A."/>
            <person name="Nakayama K."/>
            <person name="Satake H."/>
        </authorList>
    </citation>
    <scope>NUCLEOTIDE SEQUENCE</scope>
</reference>
<dbReference type="EMBL" id="BQNB010018945">
    <property type="protein sequence ID" value="GJT79944.1"/>
    <property type="molecule type" value="Genomic_DNA"/>
</dbReference>
<name>A0ABQ5GWR9_9ASTR</name>
<comment type="caution">
    <text evidence="1">The sequence shown here is derived from an EMBL/GenBank/DDBJ whole genome shotgun (WGS) entry which is preliminary data.</text>
</comment>
<proteinExistence type="predicted"/>
<accession>A0ABQ5GWR9</accession>